<protein>
    <submittedName>
        <fullName evidence="8">Putative methylase</fullName>
    </submittedName>
</protein>
<dbReference type="GO" id="GO:0035657">
    <property type="term" value="C:eRF1 methyltransferase complex"/>
    <property type="evidence" value="ECO:0007669"/>
    <property type="project" value="TreeGrafter"/>
</dbReference>
<accession>A0A0D7ARL5</accession>
<dbReference type="OrthoDB" id="406152at2759"/>
<evidence type="ECO:0000256" key="4">
    <source>
        <dbReference type="ARBA" id="ARBA00022679"/>
    </source>
</evidence>
<gene>
    <name evidence="8" type="ORF">FISHEDRAFT_32364</name>
</gene>
<dbReference type="Gene3D" id="3.40.50.150">
    <property type="entry name" value="Vaccinia Virus protein VP39"/>
    <property type="match status" value="1"/>
</dbReference>
<dbReference type="GO" id="GO:0008757">
    <property type="term" value="F:S-adenosylmethionine-dependent methyltransferase activity"/>
    <property type="evidence" value="ECO:0007669"/>
    <property type="project" value="TreeGrafter"/>
</dbReference>
<proteinExistence type="inferred from homology"/>
<dbReference type="Pfam" id="PF05175">
    <property type="entry name" value="MTS"/>
    <property type="match status" value="1"/>
</dbReference>
<evidence type="ECO:0000256" key="5">
    <source>
        <dbReference type="ARBA" id="ARBA00022691"/>
    </source>
</evidence>
<evidence type="ECO:0000313" key="8">
    <source>
        <dbReference type="EMBL" id="KIY53981.1"/>
    </source>
</evidence>
<keyword evidence="3 8" id="KW-0489">Methyltransferase</keyword>
<reference evidence="8 9" key="1">
    <citation type="journal article" date="2015" name="Fungal Genet. Biol.">
        <title>Evolution of novel wood decay mechanisms in Agaricales revealed by the genome sequences of Fistulina hepatica and Cylindrobasidium torrendii.</title>
        <authorList>
            <person name="Floudas D."/>
            <person name="Held B.W."/>
            <person name="Riley R."/>
            <person name="Nagy L.G."/>
            <person name="Koehler G."/>
            <person name="Ransdell A.S."/>
            <person name="Younus H."/>
            <person name="Chow J."/>
            <person name="Chiniquy J."/>
            <person name="Lipzen A."/>
            <person name="Tritt A."/>
            <person name="Sun H."/>
            <person name="Haridas S."/>
            <person name="LaButti K."/>
            <person name="Ohm R.A."/>
            <person name="Kues U."/>
            <person name="Blanchette R.A."/>
            <person name="Grigoriev I.V."/>
            <person name="Minto R.E."/>
            <person name="Hibbett D.S."/>
        </authorList>
    </citation>
    <scope>NUCLEOTIDE SEQUENCE [LARGE SCALE GENOMIC DNA]</scope>
    <source>
        <strain evidence="8 9">ATCC 64428</strain>
    </source>
</reference>
<comment type="similarity">
    <text evidence="2">Belongs to the eukaryotic/archaeal PrmC-related family.</text>
</comment>
<dbReference type="InterPro" id="IPR004557">
    <property type="entry name" value="PrmC-related"/>
</dbReference>
<dbReference type="InterPro" id="IPR029063">
    <property type="entry name" value="SAM-dependent_MTases_sf"/>
</dbReference>
<dbReference type="AlphaFoldDB" id="A0A0D7ARL5"/>
<dbReference type="PROSITE" id="PS00092">
    <property type="entry name" value="N6_MTASE"/>
    <property type="match status" value="1"/>
</dbReference>
<dbReference type="NCBIfam" id="TIGR00537">
    <property type="entry name" value="hemK_rel_arch"/>
    <property type="match status" value="1"/>
</dbReference>
<feature type="domain" description="Methyltransferase small" evidence="7">
    <location>
        <begin position="27"/>
        <end position="125"/>
    </location>
</feature>
<dbReference type="GO" id="GO:0005634">
    <property type="term" value="C:nucleus"/>
    <property type="evidence" value="ECO:0007669"/>
    <property type="project" value="UniProtKB-SubCell"/>
</dbReference>
<keyword evidence="6" id="KW-0539">Nucleus</keyword>
<dbReference type="InterPro" id="IPR007848">
    <property type="entry name" value="Small_mtfrase_dom"/>
</dbReference>
<organism evidence="8 9">
    <name type="scientific">Fistulina hepatica ATCC 64428</name>
    <dbReference type="NCBI Taxonomy" id="1128425"/>
    <lineage>
        <taxon>Eukaryota</taxon>
        <taxon>Fungi</taxon>
        <taxon>Dikarya</taxon>
        <taxon>Basidiomycota</taxon>
        <taxon>Agaricomycotina</taxon>
        <taxon>Agaricomycetes</taxon>
        <taxon>Agaricomycetidae</taxon>
        <taxon>Agaricales</taxon>
        <taxon>Fistulinaceae</taxon>
        <taxon>Fistulina</taxon>
    </lineage>
</organism>
<evidence type="ECO:0000256" key="6">
    <source>
        <dbReference type="ARBA" id="ARBA00023242"/>
    </source>
</evidence>
<dbReference type="GO" id="GO:0032259">
    <property type="term" value="P:methylation"/>
    <property type="evidence" value="ECO:0007669"/>
    <property type="project" value="UniProtKB-KW"/>
</dbReference>
<dbReference type="PANTHER" id="PTHR45875:SF1">
    <property type="entry name" value="METHYLTRANSFERASE N6AMT1"/>
    <property type="match status" value="1"/>
</dbReference>
<dbReference type="GO" id="GO:0008276">
    <property type="term" value="F:protein methyltransferase activity"/>
    <property type="evidence" value="ECO:0007669"/>
    <property type="project" value="TreeGrafter"/>
</dbReference>
<dbReference type="EMBL" id="KN881581">
    <property type="protein sequence ID" value="KIY53981.1"/>
    <property type="molecule type" value="Genomic_DNA"/>
</dbReference>
<keyword evidence="4" id="KW-0808">Transferase</keyword>
<evidence type="ECO:0000256" key="2">
    <source>
        <dbReference type="ARBA" id="ARBA00006149"/>
    </source>
</evidence>
<evidence type="ECO:0000259" key="7">
    <source>
        <dbReference type="Pfam" id="PF05175"/>
    </source>
</evidence>
<dbReference type="PANTHER" id="PTHR45875">
    <property type="entry name" value="METHYLTRANSFERASE N6AMT1"/>
    <property type="match status" value="1"/>
</dbReference>
<dbReference type="InterPro" id="IPR002052">
    <property type="entry name" value="DNA_methylase_N6_adenine_CS"/>
</dbReference>
<dbReference type="Proteomes" id="UP000054144">
    <property type="component" value="Unassembled WGS sequence"/>
</dbReference>
<evidence type="ECO:0000313" key="9">
    <source>
        <dbReference type="Proteomes" id="UP000054144"/>
    </source>
</evidence>
<name>A0A0D7ARL5_9AGAR</name>
<dbReference type="FunFam" id="3.40.50.150:FF:000077">
    <property type="entry name" value="HemK methyltransferase family member 2"/>
    <property type="match status" value="1"/>
</dbReference>
<evidence type="ECO:0000256" key="3">
    <source>
        <dbReference type="ARBA" id="ARBA00022603"/>
    </source>
</evidence>
<keyword evidence="5" id="KW-0949">S-adenosyl-L-methionine</keyword>
<evidence type="ECO:0000256" key="1">
    <source>
        <dbReference type="ARBA" id="ARBA00004123"/>
    </source>
</evidence>
<dbReference type="SUPFAM" id="SSF53335">
    <property type="entry name" value="S-adenosyl-L-methionine-dependent methyltransferases"/>
    <property type="match status" value="1"/>
</dbReference>
<keyword evidence="9" id="KW-1185">Reference proteome</keyword>
<dbReference type="GO" id="GO:0003676">
    <property type="term" value="F:nucleic acid binding"/>
    <property type="evidence" value="ECO:0007669"/>
    <property type="project" value="InterPro"/>
</dbReference>
<dbReference type="InterPro" id="IPR052190">
    <property type="entry name" value="Euk-Arch_PrmC-MTase"/>
</dbReference>
<sequence length="219" mass="23741">MIPTPDLSHLTTADYDKVYEPAEDTFLLLDALEKDADVLRAAKPSVVLEVGSGSGCVTAFLSQILGPTNTLYLSTDINSHACKCTRSTGNRNSVTIESVNTSFAGPLASRLKNKIDIVIFNPPYVPTGSPESSEAQFARNIAGAWAGGTSGMEVTDVFLDVVPDLVSPHGVFYLVALKENGIPAIQKRMTEKHMDSQIAMQRRAGKEHLFILKFIQTQQ</sequence>
<comment type="subcellular location">
    <subcellularLocation>
        <location evidence="1">Nucleus</location>
    </subcellularLocation>
</comment>